<name>A0A9P8L0X3_9PEZI</name>
<protein>
    <submittedName>
        <fullName evidence="3">Uncharacterized protein</fullName>
    </submittedName>
</protein>
<accession>A0A9P8L0X3</accession>
<comment type="caution">
    <text evidence="3">The sequence shown here is derived from an EMBL/GenBank/DDBJ whole genome shotgun (WGS) entry which is preliminary data.</text>
</comment>
<dbReference type="AlphaFoldDB" id="A0A9P8L0X3"/>
<evidence type="ECO:0000256" key="1">
    <source>
        <dbReference type="SAM" id="MobiDB-lite"/>
    </source>
</evidence>
<keyword evidence="2" id="KW-0472">Membrane</keyword>
<feature type="region of interest" description="Disordered" evidence="1">
    <location>
        <begin position="1"/>
        <end position="47"/>
    </location>
</feature>
<evidence type="ECO:0000313" key="3">
    <source>
        <dbReference type="EMBL" id="KAH0533952.1"/>
    </source>
</evidence>
<evidence type="ECO:0000313" key="4">
    <source>
        <dbReference type="Proteomes" id="UP000698800"/>
    </source>
</evidence>
<dbReference type="OrthoDB" id="3231000at2759"/>
<sequence>MGAGSETLDPEKGLSKGPNPIPNPPGKSKGPNPTPNLPRKSSDSEKIISSINDKWEENLDEAGDVSLRQFEASSDALQWHERDDVRSQNKPNISTGIHLSLLEGLSSERITAFGDLPFQVSKAFFHNHFLDYLPAGRSKPTPNSFFFKWPRRVLQRSERWDRETRIRADKPYDSDTLTDPAKLGLDHQRLKAKQVNLSLRTKQTNFRAKQVNLSLRAKQIHYRIRLHIPDTFGMLPMNAARFSAGKLMDVLSHFSLGVLVFDARRQHIITRKRYVRGKLSDKNVQPTVEDCFVESPTRERFINELNRIGPVKVGKDPERVIMAILSKFIREDYLAILTNFRDALDYVDLAMSNDDILQDAMPNWRALFGRWRKEFPQITRSISDILDHHTTPEEVPVPRVSEHAEDPGAILWLREEFSSIAQDMEVVRVRAKLTFQALMSTMAIVESEKAIAQANTISKLTNLAFFFIPLTLSASLFALLELLASLLVGRPSSWSDQFHPLAIAKCFLNSLSAS</sequence>
<gene>
    <name evidence="3" type="ORF">FGG08_007434</name>
</gene>
<dbReference type="EMBL" id="JAGHQL010000304">
    <property type="protein sequence ID" value="KAH0533952.1"/>
    <property type="molecule type" value="Genomic_DNA"/>
</dbReference>
<organism evidence="3 4">
    <name type="scientific">Glutinoglossum americanum</name>
    <dbReference type="NCBI Taxonomy" id="1670608"/>
    <lineage>
        <taxon>Eukaryota</taxon>
        <taxon>Fungi</taxon>
        <taxon>Dikarya</taxon>
        <taxon>Ascomycota</taxon>
        <taxon>Pezizomycotina</taxon>
        <taxon>Geoglossomycetes</taxon>
        <taxon>Geoglossales</taxon>
        <taxon>Geoglossaceae</taxon>
        <taxon>Glutinoglossum</taxon>
    </lineage>
</organism>
<keyword evidence="2" id="KW-0812">Transmembrane</keyword>
<keyword evidence="2" id="KW-1133">Transmembrane helix</keyword>
<feature type="transmembrane region" description="Helical" evidence="2">
    <location>
        <begin position="463"/>
        <end position="488"/>
    </location>
</feature>
<dbReference type="Proteomes" id="UP000698800">
    <property type="component" value="Unassembled WGS sequence"/>
</dbReference>
<proteinExistence type="predicted"/>
<reference evidence="3" key="1">
    <citation type="submission" date="2021-03" db="EMBL/GenBank/DDBJ databases">
        <title>Comparative genomics and phylogenomic investigation of the class Geoglossomycetes provide insights into ecological specialization and systematics.</title>
        <authorList>
            <person name="Melie T."/>
            <person name="Pirro S."/>
            <person name="Miller A.N."/>
            <person name="Quandt A."/>
        </authorList>
    </citation>
    <scope>NUCLEOTIDE SEQUENCE</scope>
    <source>
        <strain evidence="3">GBOQ0MN5Z8</strain>
    </source>
</reference>
<keyword evidence="4" id="KW-1185">Reference proteome</keyword>
<evidence type="ECO:0000256" key="2">
    <source>
        <dbReference type="SAM" id="Phobius"/>
    </source>
</evidence>